<dbReference type="Gene3D" id="3.40.630.30">
    <property type="match status" value="2"/>
</dbReference>
<dbReference type="GO" id="GO:0016755">
    <property type="term" value="F:aminoacyltransferase activity"/>
    <property type="evidence" value="ECO:0007669"/>
    <property type="project" value="InterPro"/>
</dbReference>
<dbReference type="InterPro" id="IPR016181">
    <property type="entry name" value="Acyl_CoA_acyltransferase"/>
</dbReference>
<reference evidence="7 8" key="2">
    <citation type="submission" date="2019-09" db="EMBL/GenBank/DDBJ databases">
        <title>Complete Genome Sequence and Methylome Analysis of free living Spirochaetas.</title>
        <authorList>
            <person name="Leshcheva N."/>
            <person name="Mikheeva N."/>
        </authorList>
    </citation>
    <scope>NUCLEOTIDE SEQUENCE [LARGE SCALE GENOMIC DNA]</scope>
    <source>
        <strain evidence="7 8">P</strain>
    </source>
</reference>
<dbReference type="OrthoDB" id="9785911at2"/>
<evidence type="ECO:0000256" key="3">
    <source>
        <dbReference type="ARBA" id="ARBA00022960"/>
    </source>
</evidence>
<dbReference type="GO" id="GO:0008360">
    <property type="term" value="P:regulation of cell shape"/>
    <property type="evidence" value="ECO:0007669"/>
    <property type="project" value="UniProtKB-KW"/>
</dbReference>
<evidence type="ECO:0000256" key="5">
    <source>
        <dbReference type="ARBA" id="ARBA00023315"/>
    </source>
</evidence>
<protein>
    <submittedName>
        <fullName evidence="7">Peptidoglycan bridge formation glycyltransferase FemA/FemB family protein</fullName>
    </submittedName>
</protein>
<comment type="similarity">
    <text evidence="1">Belongs to the FemABX family.</text>
</comment>
<keyword evidence="8" id="KW-1185">Reference proteome</keyword>
<sequence length="333" mass="38427">MFTITRYKREELGEQQALFSGSNFMQTLEWADLKALYGFKPNIFVIDNNGVKEGLIVLLRTIFKGLSLAYIPHGPSNKLCNEYGLHRISKVLKHYMPKGTLFIRYDLLLDKNSNNEETLKGLSKSPVTIQVPDTTILDITSDEDVILSAMHKKTRYNIKLAAKKGVVIREVPISELDRWYNMYEVTAKRDSIAIHSKEYYKSVYDKTNMKLLFAEHDGELLAGIFLLIQNDIATYLYGASSNSKRNLMPSYLLQWEAIKLAKELGAKSYDFFGIPPTDDKNHPMFGLYRFKVGFSGQIINRVGCYDYYLSPIAPIFTLIERLRSFYYKRLRKI</sequence>
<dbReference type="PANTHER" id="PTHR36174:SF1">
    <property type="entry name" value="LIPID II:GLYCINE GLYCYLTRANSFERASE"/>
    <property type="match status" value="1"/>
</dbReference>
<dbReference type="InterPro" id="IPR003447">
    <property type="entry name" value="FEMABX"/>
</dbReference>
<keyword evidence="6" id="KW-0961">Cell wall biogenesis/degradation</keyword>
<reference evidence="7 8" key="1">
    <citation type="submission" date="2019-02" db="EMBL/GenBank/DDBJ databases">
        <authorList>
            <person name="Fomenkov A."/>
            <person name="Dubinina G."/>
            <person name="Grabovich M."/>
            <person name="Vincze T."/>
            <person name="Roberts R.J."/>
        </authorList>
    </citation>
    <scope>NUCLEOTIDE SEQUENCE [LARGE SCALE GENOMIC DNA]</scope>
    <source>
        <strain evidence="7 8">P</strain>
    </source>
</reference>
<evidence type="ECO:0000256" key="6">
    <source>
        <dbReference type="ARBA" id="ARBA00023316"/>
    </source>
</evidence>
<evidence type="ECO:0000256" key="2">
    <source>
        <dbReference type="ARBA" id="ARBA00022679"/>
    </source>
</evidence>
<dbReference type="EMBL" id="CP035807">
    <property type="protein sequence ID" value="QEN05393.1"/>
    <property type="molecule type" value="Genomic_DNA"/>
</dbReference>
<evidence type="ECO:0000313" key="8">
    <source>
        <dbReference type="Proteomes" id="UP000323824"/>
    </source>
</evidence>
<organism evidence="7 8">
    <name type="scientific">Thiospirochaeta perfilievii</name>
    <dbReference type="NCBI Taxonomy" id="252967"/>
    <lineage>
        <taxon>Bacteria</taxon>
        <taxon>Pseudomonadati</taxon>
        <taxon>Spirochaetota</taxon>
        <taxon>Spirochaetia</taxon>
        <taxon>Spirochaetales</taxon>
        <taxon>Spirochaetaceae</taxon>
        <taxon>Thiospirochaeta</taxon>
    </lineage>
</organism>
<dbReference type="AlphaFoldDB" id="A0A5C1QB93"/>
<keyword evidence="5" id="KW-0012">Acyltransferase</keyword>
<dbReference type="GO" id="GO:0009252">
    <property type="term" value="P:peptidoglycan biosynthetic process"/>
    <property type="evidence" value="ECO:0007669"/>
    <property type="project" value="UniProtKB-KW"/>
</dbReference>
<evidence type="ECO:0000256" key="1">
    <source>
        <dbReference type="ARBA" id="ARBA00009943"/>
    </source>
</evidence>
<proteinExistence type="inferred from homology"/>
<dbReference type="Pfam" id="PF02388">
    <property type="entry name" value="FemAB"/>
    <property type="match status" value="3"/>
</dbReference>
<keyword evidence="4" id="KW-0573">Peptidoglycan synthesis</keyword>
<dbReference type="PANTHER" id="PTHR36174">
    <property type="entry name" value="LIPID II:GLYCINE GLYCYLTRANSFERASE"/>
    <property type="match status" value="1"/>
</dbReference>
<keyword evidence="3" id="KW-0133">Cell shape</keyword>
<evidence type="ECO:0000256" key="4">
    <source>
        <dbReference type="ARBA" id="ARBA00022984"/>
    </source>
</evidence>
<dbReference type="InterPro" id="IPR050644">
    <property type="entry name" value="PG_Glycine_Bridge_Synth"/>
</dbReference>
<gene>
    <name evidence="7" type="ORF">EW093_11950</name>
</gene>
<dbReference type="RefSeq" id="WP_149568631.1">
    <property type="nucleotide sequence ID" value="NZ_CP035807.1"/>
</dbReference>
<dbReference type="GO" id="GO:0071555">
    <property type="term" value="P:cell wall organization"/>
    <property type="evidence" value="ECO:0007669"/>
    <property type="project" value="UniProtKB-KW"/>
</dbReference>
<keyword evidence="2 7" id="KW-0808">Transferase</keyword>
<dbReference type="KEGG" id="sper:EW093_11950"/>
<evidence type="ECO:0000313" key="7">
    <source>
        <dbReference type="EMBL" id="QEN05393.1"/>
    </source>
</evidence>
<name>A0A5C1QB93_9SPIO</name>
<dbReference type="SUPFAM" id="SSF55729">
    <property type="entry name" value="Acyl-CoA N-acyltransferases (Nat)"/>
    <property type="match status" value="2"/>
</dbReference>
<accession>A0A5C1QB93</accession>
<dbReference type="Proteomes" id="UP000323824">
    <property type="component" value="Chromosome"/>
</dbReference>